<dbReference type="KEGG" id="vg:55006450"/>
<feature type="transmembrane region" description="Helical" evidence="1">
    <location>
        <begin position="12"/>
        <end position="32"/>
    </location>
</feature>
<accession>A0A3G2KE75</accession>
<proteinExistence type="predicted"/>
<gene>
    <name evidence="2" type="primary">26</name>
    <name evidence="2" type="ORF">PBI_BRIDGETTE_26</name>
</gene>
<keyword evidence="1" id="KW-0472">Membrane</keyword>
<evidence type="ECO:0000313" key="2">
    <source>
        <dbReference type="EMBL" id="AYN57293.1"/>
    </source>
</evidence>
<evidence type="ECO:0000256" key="1">
    <source>
        <dbReference type="SAM" id="Phobius"/>
    </source>
</evidence>
<dbReference type="RefSeq" id="YP_009815228.1">
    <property type="nucleotide sequence ID" value="NC_048091.1"/>
</dbReference>
<dbReference type="GeneID" id="55006450"/>
<dbReference type="EMBL" id="MH834603">
    <property type="protein sequence ID" value="AYN57293.1"/>
    <property type="molecule type" value="Genomic_DNA"/>
</dbReference>
<keyword evidence="3" id="KW-1185">Reference proteome</keyword>
<protein>
    <submittedName>
        <fullName evidence="2">Uncharacterized protein</fullName>
    </submittedName>
</protein>
<sequence length="112" mass="12233">MTQILTSLLRTVVPYAWGIVVTWLITVLPVLAPLENQLLGLATLALPILAAIISAAWYAFWRWLEPRLPVWLTRAVLGSAKTPVYPAVAGSQVPNVNPPATLFQSHDGKHEA</sequence>
<evidence type="ECO:0000313" key="3">
    <source>
        <dbReference type="Proteomes" id="UP000277028"/>
    </source>
</evidence>
<name>A0A3G2KE75_9CAUD</name>
<reference evidence="2 3" key="1">
    <citation type="submission" date="2018-09" db="EMBL/GenBank/DDBJ databases">
        <authorList>
            <person name="Rimple P.A."/>
            <person name="Stoner T.H."/>
            <person name="Garlena R.A."/>
            <person name="Russell D.A."/>
            <person name="Pope W.H."/>
            <person name="Jacobs-Sera D."/>
            <person name="Hatfull G.F."/>
        </authorList>
    </citation>
    <scope>NUCLEOTIDE SEQUENCE [LARGE SCALE GENOMIC DNA]</scope>
</reference>
<keyword evidence="1" id="KW-1133">Transmembrane helix</keyword>
<organism evidence="2 3">
    <name type="scientific">Arthrobacter phage Bridgette</name>
    <dbReference type="NCBI Taxonomy" id="2419949"/>
    <lineage>
        <taxon>Viruses</taxon>
        <taxon>Duplodnaviria</taxon>
        <taxon>Heunggongvirae</taxon>
        <taxon>Uroviricota</taxon>
        <taxon>Caudoviricetes</taxon>
        <taxon>Bridgettevirus</taxon>
        <taxon>Bridgettevirus bridgette</taxon>
    </lineage>
</organism>
<dbReference type="Proteomes" id="UP000277028">
    <property type="component" value="Segment"/>
</dbReference>
<keyword evidence="1" id="KW-0812">Transmembrane</keyword>
<feature type="transmembrane region" description="Helical" evidence="1">
    <location>
        <begin position="38"/>
        <end position="60"/>
    </location>
</feature>